<reference evidence="2 3" key="1">
    <citation type="submission" date="2014-04" db="EMBL/GenBank/DDBJ databases">
        <authorList>
            <consortium name="DOE Joint Genome Institute"/>
            <person name="Kuo A."/>
            <person name="Martino E."/>
            <person name="Perotto S."/>
            <person name="Kohler A."/>
            <person name="Nagy L.G."/>
            <person name="Floudas D."/>
            <person name="Copeland A."/>
            <person name="Barry K.W."/>
            <person name="Cichocki N."/>
            <person name="Veneault-Fourrey C."/>
            <person name="LaButti K."/>
            <person name="Lindquist E.A."/>
            <person name="Lipzen A."/>
            <person name="Lundell T."/>
            <person name="Morin E."/>
            <person name="Murat C."/>
            <person name="Sun H."/>
            <person name="Tunlid A."/>
            <person name="Henrissat B."/>
            <person name="Grigoriev I.V."/>
            <person name="Hibbett D.S."/>
            <person name="Martin F."/>
            <person name="Nordberg H.P."/>
            <person name="Cantor M.N."/>
            <person name="Hua S.X."/>
        </authorList>
    </citation>
    <scope>NUCLEOTIDE SEQUENCE [LARGE SCALE GENOMIC DNA]</scope>
    <source>
        <strain evidence="2 3">Zn</strain>
    </source>
</reference>
<organism evidence="2 3">
    <name type="scientific">Oidiodendron maius (strain Zn)</name>
    <dbReference type="NCBI Taxonomy" id="913774"/>
    <lineage>
        <taxon>Eukaryota</taxon>
        <taxon>Fungi</taxon>
        <taxon>Dikarya</taxon>
        <taxon>Ascomycota</taxon>
        <taxon>Pezizomycotina</taxon>
        <taxon>Leotiomycetes</taxon>
        <taxon>Leotiomycetes incertae sedis</taxon>
        <taxon>Myxotrichaceae</taxon>
        <taxon>Oidiodendron</taxon>
    </lineage>
</organism>
<dbReference type="PANTHER" id="PTHR41677">
    <property type="entry name" value="YALI0B19030P"/>
    <property type="match status" value="1"/>
</dbReference>
<accession>A0A0C3DPY8</accession>
<dbReference type="HOGENOM" id="CLU_045155_1_0_1"/>
<sequence>MAAPDVFIQNGIPDPHLATAISSPIINPSPKETQESLKIALAKYLASAAENVSPAVGKLFDPSKHLAYVEPEYIHTMEDLGFPSSRGVSPVAVSDPFPLFTDEAIEIMRSEILSKEVQEKHSYSSDIAAKQLRGYAPKYGKFIFEAWKHPETLAIVSRIAGVDLVPVMDYEIGHINISVPDSKRNAEQLPGDQDDRDSVVGWHRDSYPFVCVLMMSDTTDMIGGETALRTGTGAIKKVRGPTRGCAVVMQGRYIEHQALAAFGGQERITMVTSFRPRSPRIRDDTVLTTVRPISNLSDLYGQAVEYQLENAEARIRNMLKNIRDSMKAGATDVKAIKSFLEFEIITLSHLNDEIVEEDKVQIGHIREICRAESEANLKMIA</sequence>
<protein>
    <recommendedName>
        <fullName evidence="4">Fe2OG dioxygenase domain-containing protein</fullName>
    </recommendedName>
</protein>
<dbReference type="STRING" id="913774.A0A0C3DPY8"/>
<reference evidence="3" key="2">
    <citation type="submission" date="2015-01" db="EMBL/GenBank/DDBJ databases">
        <title>Evolutionary Origins and Diversification of the Mycorrhizal Mutualists.</title>
        <authorList>
            <consortium name="DOE Joint Genome Institute"/>
            <consortium name="Mycorrhizal Genomics Consortium"/>
            <person name="Kohler A."/>
            <person name="Kuo A."/>
            <person name="Nagy L.G."/>
            <person name="Floudas D."/>
            <person name="Copeland A."/>
            <person name="Barry K.W."/>
            <person name="Cichocki N."/>
            <person name="Veneault-Fourrey C."/>
            <person name="LaButti K."/>
            <person name="Lindquist E.A."/>
            <person name="Lipzen A."/>
            <person name="Lundell T."/>
            <person name="Morin E."/>
            <person name="Murat C."/>
            <person name="Riley R."/>
            <person name="Ohm R."/>
            <person name="Sun H."/>
            <person name="Tunlid A."/>
            <person name="Henrissat B."/>
            <person name="Grigoriev I.V."/>
            <person name="Hibbett D.S."/>
            <person name="Martin F."/>
        </authorList>
    </citation>
    <scope>NUCLEOTIDE SEQUENCE [LARGE SCALE GENOMIC DNA]</scope>
    <source>
        <strain evidence="3">Zn</strain>
    </source>
</reference>
<evidence type="ECO:0000313" key="3">
    <source>
        <dbReference type="Proteomes" id="UP000054321"/>
    </source>
</evidence>
<evidence type="ECO:0000256" key="1">
    <source>
        <dbReference type="SAM" id="Coils"/>
    </source>
</evidence>
<dbReference type="PANTHER" id="PTHR41677:SF1">
    <property type="entry name" value="FE2OG DIOXYGENASE DOMAIN-CONTAINING PROTEIN"/>
    <property type="match status" value="1"/>
</dbReference>
<keyword evidence="1" id="KW-0175">Coiled coil</keyword>
<evidence type="ECO:0000313" key="2">
    <source>
        <dbReference type="EMBL" id="KIN04093.1"/>
    </source>
</evidence>
<dbReference type="OrthoDB" id="10256055at2759"/>
<proteinExistence type="predicted"/>
<gene>
    <name evidence="2" type="ORF">OIDMADRAFT_178157</name>
</gene>
<feature type="coiled-coil region" evidence="1">
    <location>
        <begin position="301"/>
        <end position="328"/>
    </location>
</feature>
<dbReference type="AlphaFoldDB" id="A0A0C3DPY8"/>
<dbReference type="EMBL" id="KN832873">
    <property type="protein sequence ID" value="KIN04093.1"/>
    <property type="molecule type" value="Genomic_DNA"/>
</dbReference>
<keyword evidence="3" id="KW-1185">Reference proteome</keyword>
<name>A0A0C3DPY8_OIDMZ</name>
<dbReference type="Proteomes" id="UP000054321">
    <property type="component" value="Unassembled WGS sequence"/>
</dbReference>
<evidence type="ECO:0008006" key="4">
    <source>
        <dbReference type="Google" id="ProtNLM"/>
    </source>
</evidence>
<dbReference type="InParanoid" id="A0A0C3DPY8"/>